<dbReference type="SUPFAM" id="SSF53474">
    <property type="entry name" value="alpha/beta-Hydrolases"/>
    <property type="match status" value="1"/>
</dbReference>
<reference evidence="2" key="1">
    <citation type="journal article" date="2014" name="Int. J. Syst. Evol. Microbiol.">
        <title>Complete genome sequence of Corynebacterium casei LMG S-19264T (=DSM 44701T), isolated from a smear-ripened cheese.</title>
        <authorList>
            <consortium name="US DOE Joint Genome Institute (JGI-PGF)"/>
            <person name="Walter F."/>
            <person name="Albersmeier A."/>
            <person name="Kalinowski J."/>
            <person name="Ruckert C."/>
        </authorList>
    </citation>
    <scope>NUCLEOTIDE SEQUENCE</scope>
    <source>
        <strain evidence="2">CGMCC 1.3617</strain>
    </source>
</reference>
<accession>A0A917K3P6</accession>
<dbReference type="Proteomes" id="UP000661507">
    <property type="component" value="Unassembled WGS sequence"/>
</dbReference>
<reference evidence="2" key="2">
    <citation type="submission" date="2020-09" db="EMBL/GenBank/DDBJ databases">
        <authorList>
            <person name="Sun Q."/>
            <person name="Zhou Y."/>
        </authorList>
    </citation>
    <scope>NUCLEOTIDE SEQUENCE</scope>
    <source>
        <strain evidence="2">CGMCC 1.3617</strain>
    </source>
</reference>
<name>A0A917K3P6_9PROT</name>
<dbReference type="RefSeq" id="WP_188964923.1">
    <property type="nucleotide sequence ID" value="NZ_BMKW01000001.1"/>
</dbReference>
<evidence type="ECO:0000313" key="2">
    <source>
        <dbReference type="EMBL" id="GGI97771.1"/>
    </source>
</evidence>
<comment type="caution">
    <text evidence="2">The sequence shown here is derived from an EMBL/GenBank/DDBJ whole genome shotgun (WGS) entry which is preliminary data.</text>
</comment>
<feature type="domain" description="Serine aminopeptidase S33" evidence="1">
    <location>
        <begin position="68"/>
        <end position="183"/>
    </location>
</feature>
<organism evidence="2 3">
    <name type="scientific">Neoroseomonas lacus</name>
    <dbReference type="NCBI Taxonomy" id="287609"/>
    <lineage>
        <taxon>Bacteria</taxon>
        <taxon>Pseudomonadati</taxon>
        <taxon>Pseudomonadota</taxon>
        <taxon>Alphaproteobacteria</taxon>
        <taxon>Acetobacterales</taxon>
        <taxon>Acetobacteraceae</taxon>
        <taxon>Neoroseomonas</taxon>
    </lineage>
</organism>
<dbReference type="AlphaFoldDB" id="A0A917K3P6"/>
<evidence type="ECO:0000259" key="1">
    <source>
        <dbReference type="Pfam" id="PF12146"/>
    </source>
</evidence>
<proteinExistence type="predicted"/>
<dbReference type="InterPro" id="IPR022742">
    <property type="entry name" value="Hydrolase_4"/>
</dbReference>
<dbReference type="EMBL" id="BMKW01000001">
    <property type="protein sequence ID" value="GGI97771.1"/>
    <property type="molecule type" value="Genomic_DNA"/>
</dbReference>
<dbReference type="PANTHER" id="PTHR12277">
    <property type="entry name" value="ALPHA/BETA HYDROLASE DOMAIN-CONTAINING PROTEIN"/>
    <property type="match status" value="1"/>
</dbReference>
<dbReference type="Pfam" id="PF12146">
    <property type="entry name" value="Hydrolase_4"/>
    <property type="match status" value="1"/>
</dbReference>
<dbReference type="InterPro" id="IPR029058">
    <property type="entry name" value="AB_hydrolase_fold"/>
</dbReference>
<protein>
    <recommendedName>
        <fullName evidence="1">Serine aminopeptidase S33 domain-containing protein</fullName>
    </recommendedName>
</protein>
<sequence length="265" mass="28144">MRWVLILLGLAMAVPILVGGSIWARQEHLIFRPAGGPIVAPPGWSRETFRSTDGLELAMLVATGATGRPIILHFHGNGGSAEDRIHLGVVLNNAGYGVVLAEYRGYGGNPGSPAETAFARDAATLLAWIHQRFPDCPVVLWGESIGTGVVTRLAEGRPDVAAVILESPFTSVAALAAEAYPWLPTDWLLRHRFENLARMPAITVPVLVIASEGDRLTTATQARRVAAGAPDARIVLLPGGRHPAVLNDESGQGMPVVLRFLAALP</sequence>
<keyword evidence="3" id="KW-1185">Reference proteome</keyword>
<dbReference type="Gene3D" id="3.40.50.1820">
    <property type="entry name" value="alpha/beta hydrolase"/>
    <property type="match status" value="1"/>
</dbReference>
<gene>
    <name evidence="2" type="ORF">GCM10011320_00620</name>
</gene>
<evidence type="ECO:0000313" key="3">
    <source>
        <dbReference type="Proteomes" id="UP000661507"/>
    </source>
</evidence>